<organism evidence="2 3">
    <name type="scientific">Streptomyces mirabilis</name>
    <dbReference type="NCBI Taxonomy" id="68239"/>
    <lineage>
        <taxon>Bacteria</taxon>
        <taxon>Bacillati</taxon>
        <taxon>Actinomycetota</taxon>
        <taxon>Actinomycetes</taxon>
        <taxon>Kitasatosporales</taxon>
        <taxon>Streptomycetaceae</taxon>
        <taxon>Streptomyces</taxon>
    </lineage>
</organism>
<protein>
    <submittedName>
        <fullName evidence="2">Uncharacterized protein</fullName>
    </submittedName>
</protein>
<sequence>MTVKHCPPSERKQNAIQRPSRAAVGDRKDVAEGVRTALGPDPQTDDDTAAVARPVEFQAELRTLWPLLMTREGRAAS</sequence>
<feature type="region of interest" description="Disordered" evidence="1">
    <location>
        <begin position="1"/>
        <end position="49"/>
    </location>
</feature>
<reference evidence="2 3" key="1">
    <citation type="submission" date="2023-02" db="EMBL/GenBank/DDBJ databases">
        <authorList>
            <person name="Maleckis M."/>
        </authorList>
    </citation>
    <scope>NUCLEOTIDE SEQUENCE [LARGE SCALE GENOMIC DNA]</scope>
    <source>
        <strain evidence="2 3">P8-A2</strain>
    </source>
</reference>
<evidence type="ECO:0000313" key="3">
    <source>
        <dbReference type="Proteomes" id="UP001257627"/>
    </source>
</evidence>
<evidence type="ECO:0000313" key="2">
    <source>
        <dbReference type="EMBL" id="MDU8994508.1"/>
    </source>
</evidence>
<dbReference type="Proteomes" id="UP001257627">
    <property type="component" value="Unassembled WGS sequence"/>
</dbReference>
<keyword evidence="3" id="KW-1185">Reference proteome</keyword>
<proteinExistence type="predicted"/>
<comment type="caution">
    <text evidence="2">The sequence shown here is derived from an EMBL/GenBank/DDBJ whole genome shotgun (WGS) entry which is preliminary data.</text>
</comment>
<name>A0ABU3UKY1_9ACTN</name>
<dbReference type="RefSeq" id="WP_316732917.1">
    <property type="nucleotide sequence ID" value="NZ_JARAKF010000001.1"/>
</dbReference>
<gene>
    <name evidence="2" type="ORF">PU648_19630</name>
</gene>
<evidence type="ECO:0000256" key="1">
    <source>
        <dbReference type="SAM" id="MobiDB-lite"/>
    </source>
</evidence>
<dbReference type="EMBL" id="JARAKF010000001">
    <property type="protein sequence ID" value="MDU8994508.1"/>
    <property type="molecule type" value="Genomic_DNA"/>
</dbReference>
<accession>A0ABU3UKY1</accession>